<evidence type="ECO:0000256" key="1">
    <source>
        <dbReference type="SAM" id="SignalP"/>
    </source>
</evidence>
<evidence type="ECO:0000313" key="2">
    <source>
        <dbReference type="EMBL" id="KAG0488405.1"/>
    </source>
</evidence>
<accession>A0A835RA18</accession>
<keyword evidence="1" id="KW-0732">Signal</keyword>
<evidence type="ECO:0000313" key="5">
    <source>
        <dbReference type="Proteomes" id="UP000639772"/>
    </source>
</evidence>
<evidence type="ECO:0000313" key="4">
    <source>
        <dbReference type="Proteomes" id="UP000636800"/>
    </source>
</evidence>
<evidence type="ECO:0000313" key="3">
    <source>
        <dbReference type="EMBL" id="KAG0490113.1"/>
    </source>
</evidence>
<organism evidence="2 4">
    <name type="scientific">Vanilla planifolia</name>
    <name type="common">Vanilla</name>
    <dbReference type="NCBI Taxonomy" id="51239"/>
    <lineage>
        <taxon>Eukaryota</taxon>
        <taxon>Viridiplantae</taxon>
        <taxon>Streptophyta</taxon>
        <taxon>Embryophyta</taxon>
        <taxon>Tracheophyta</taxon>
        <taxon>Spermatophyta</taxon>
        <taxon>Magnoliopsida</taxon>
        <taxon>Liliopsida</taxon>
        <taxon>Asparagales</taxon>
        <taxon>Orchidaceae</taxon>
        <taxon>Vanilloideae</taxon>
        <taxon>Vanilleae</taxon>
        <taxon>Vanilla</taxon>
    </lineage>
</organism>
<dbReference type="EMBL" id="JADCNM010000003">
    <property type="protein sequence ID" value="KAG0490113.1"/>
    <property type="molecule type" value="Genomic_DNA"/>
</dbReference>
<sequence length="75" mass="8915">MRSRFEEVNIQLRWGTCLLDFLCLLKCLHQGYSCQQEIKDLERRLQMLLMDREIRLHNGLIGWLAPRPRVGGWCG</sequence>
<dbReference type="AlphaFoldDB" id="A0A835RA18"/>
<feature type="chain" id="PRO_5036418106" evidence="1">
    <location>
        <begin position="34"/>
        <end position="75"/>
    </location>
</feature>
<comment type="caution">
    <text evidence="2">The sequence shown here is derived from an EMBL/GenBank/DDBJ whole genome shotgun (WGS) entry which is preliminary data.</text>
</comment>
<protein>
    <submittedName>
        <fullName evidence="2">Uncharacterized protein</fullName>
    </submittedName>
</protein>
<dbReference type="EMBL" id="JADCNL010000003">
    <property type="protein sequence ID" value="KAG0488405.1"/>
    <property type="molecule type" value="Genomic_DNA"/>
</dbReference>
<name>A0A835RA18_VANPL</name>
<reference evidence="4 5" key="1">
    <citation type="journal article" date="2020" name="Nat. Food">
        <title>A phased Vanilla planifolia genome enables genetic improvement of flavour and production.</title>
        <authorList>
            <person name="Hasing T."/>
            <person name="Tang H."/>
            <person name="Brym M."/>
            <person name="Khazi F."/>
            <person name="Huang T."/>
            <person name="Chambers A.H."/>
        </authorList>
    </citation>
    <scope>NUCLEOTIDE SEQUENCE [LARGE SCALE GENOMIC DNA]</scope>
    <source>
        <tissue evidence="2">Leaf</tissue>
    </source>
</reference>
<keyword evidence="4" id="KW-1185">Reference proteome</keyword>
<feature type="signal peptide" evidence="1">
    <location>
        <begin position="1"/>
        <end position="33"/>
    </location>
</feature>
<dbReference type="Proteomes" id="UP000636800">
    <property type="component" value="Chromosome 3"/>
</dbReference>
<gene>
    <name evidence="3" type="ORF">HPP92_006976</name>
    <name evidence="2" type="ORF">HPP92_007216</name>
</gene>
<proteinExistence type="predicted"/>
<dbReference type="Proteomes" id="UP000639772">
    <property type="component" value="Chromosome 3"/>
</dbReference>